<proteinExistence type="predicted"/>
<dbReference type="GeneID" id="83681046"/>
<dbReference type="EMBL" id="AE015451">
    <property type="protein sequence ID" value="AMM02860.1"/>
    <property type="molecule type" value="Genomic_DNA"/>
</dbReference>
<keyword evidence="1" id="KW-1133">Transmembrane helix</keyword>
<keyword evidence="1" id="KW-0472">Membrane</keyword>
<evidence type="ECO:0000256" key="1">
    <source>
        <dbReference type="SAM" id="Phobius"/>
    </source>
</evidence>
<gene>
    <name evidence="2" type="ordered locus">PP_5523</name>
</gene>
<dbReference type="RefSeq" id="WP_049587628.1">
    <property type="nucleotide sequence ID" value="NC_002947.4"/>
</dbReference>
<evidence type="ECO:0000313" key="2">
    <source>
        <dbReference type="EMBL" id="AMM02860.1"/>
    </source>
</evidence>
<keyword evidence="3" id="KW-1185">Reference proteome</keyword>
<feature type="transmembrane region" description="Helical" evidence="1">
    <location>
        <begin position="109"/>
        <end position="127"/>
    </location>
</feature>
<dbReference type="OrthoDB" id="7027036at2"/>
<reference evidence="2 3" key="1">
    <citation type="journal article" date="2002" name="Environ. Microbiol.">
        <title>Complete genome sequence and comparative analysis of the metabolically versatile Pseudomonas putida KT2440.</title>
        <authorList>
            <person name="Nelson K.E."/>
            <person name="Weinel C."/>
            <person name="Paulsen I.T."/>
            <person name="Dodson R.J."/>
            <person name="Hilbert H."/>
            <person name="Martins dos Santos V.A."/>
            <person name="Fouts D.E."/>
            <person name="Gill S.R."/>
            <person name="Pop M."/>
            <person name="Holmes M."/>
            <person name="Brinkac L."/>
            <person name="Beanan M."/>
            <person name="DeBoy R.T."/>
            <person name="Daugherty S."/>
            <person name="Kolonay J."/>
            <person name="Madupu R."/>
            <person name="Nelson W."/>
            <person name="White O."/>
            <person name="Peterson J."/>
            <person name="Khouri H."/>
            <person name="Hance I."/>
            <person name="Chris Lee P."/>
            <person name="Holtzapple E."/>
            <person name="Scanlan D."/>
            <person name="Tran K."/>
            <person name="Moazzez A."/>
            <person name="Utterback T."/>
            <person name="Rizzo M."/>
            <person name="Lee K."/>
            <person name="Kosack D."/>
            <person name="Moestl D."/>
            <person name="Wedler H."/>
            <person name="Lauber J."/>
            <person name="Stjepandic D."/>
            <person name="Hoheisel J."/>
            <person name="Straetz M."/>
            <person name="Heim S."/>
            <person name="Kiewitz C."/>
            <person name="Eisen J.A."/>
            <person name="Timmis K.N."/>
            <person name="Dusterhoft A."/>
            <person name="Tummler B."/>
            <person name="Fraser C.M."/>
        </authorList>
    </citation>
    <scope>NUCLEOTIDE SEQUENCE [LARGE SCALE GENOMIC DNA]</scope>
    <source>
        <strain evidence="3">ATCC 47054 / DSM 6125 / CFBP 8728 / NCIMB 11950 / KT2440</strain>
    </source>
</reference>
<keyword evidence="1" id="KW-0812">Transmembrane</keyword>
<protein>
    <submittedName>
        <fullName evidence="2">Uncharacterized protein</fullName>
    </submittedName>
</protein>
<dbReference type="AlphaFoldDB" id="A0A140FW77"/>
<reference evidence="2 3" key="2">
    <citation type="journal article" date="2016" name="Environ. Microbiol.">
        <title>The revisited genome of Pseudomonas putida KT2440 enlightens its value as a robust metabolic chassis.</title>
        <authorList>
            <person name="Belda E."/>
            <person name="van Heck R.G."/>
            <person name="Lopez-Sanchez M.J."/>
            <person name="Cruveiller S."/>
            <person name="Barbe V."/>
            <person name="Fraser C."/>
            <person name="Klenk H.P."/>
            <person name="Petersen J."/>
            <person name="Morgat A."/>
            <person name="Nikel P.I."/>
            <person name="Vallenet D."/>
            <person name="Rouy Z."/>
            <person name="Sekowska A."/>
            <person name="Martins Dos Santos V.A."/>
            <person name="de Lorenzo V."/>
            <person name="Danchin A."/>
            <person name="Medigue C."/>
        </authorList>
    </citation>
    <scope>NUCLEOTIDE SEQUENCE [LARGE SCALE GENOMIC DNA]</scope>
    <source>
        <strain evidence="3">ATCC 47054 / DSM 6125 / CFBP 8728 / NCIMB 11950 / KT2440</strain>
    </source>
</reference>
<organism evidence="2 3">
    <name type="scientific">Pseudomonas putida (strain ATCC 47054 / DSM 6125 / CFBP 8728 / NCIMB 11950 / KT2440)</name>
    <dbReference type="NCBI Taxonomy" id="160488"/>
    <lineage>
        <taxon>Bacteria</taxon>
        <taxon>Pseudomonadati</taxon>
        <taxon>Pseudomonadota</taxon>
        <taxon>Gammaproteobacteria</taxon>
        <taxon>Pseudomonadales</taxon>
        <taxon>Pseudomonadaceae</taxon>
        <taxon>Pseudomonas</taxon>
    </lineage>
</organism>
<dbReference type="Proteomes" id="UP000000556">
    <property type="component" value="Chromosome"/>
</dbReference>
<dbReference type="KEGG" id="ppu:PP_5523"/>
<dbReference type="BioCyc" id="PPUT160488:G1G01-2604-MONOMER"/>
<name>A0A140FW77_PSEPK</name>
<evidence type="ECO:0000313" key="3">
    <source>
        <dbReference type="Proteomes" id="UP000000556"/>
    </source>
</evidence>
<feature type="transmembrane region" description="Helical" evidence="1">
    <location>
        <begin position="12"/>
        <end position="31"/>
    </location>
</feature>
<dbReference type="STRING" id="160488.PP_5523"/>
<sequence>MIDFDNWSPLLQIVFLIAPFILGLAGIAINVKIALSSDFDVALSAITSNPYLEQMKPVWGGRNLRHRCLLMSTVSALVTFPRLHLRLGWLNEAELDNFPPKLRRDMGAALWLILIASLWGAVGYFIIKQ</sequence>
<accession>A0A140FW77</accession>